<comment type="similarity">
    <text evidence="2">Belongs to the outer membrane factor (OMF) (TC 1.B.17) family.</text>
</comment>
<dbReference type="GO" id="GO:0009279">
    <property type="term" value="C:cell outer membrane"/>
    <property type="evidence" value="ECO:0007669"/>
    <property type="project" value="UniProtKB-SubCell"/>
</dbReference>
<feature type="chain" id="PRO_5012048035" evidence="8">
    <location>
        <begin position="40"/>
        <end position="484"/>
    </location>
</feature>
<keyword evidence="3" id="KW-0813">Transport</keyword>
<dbReference type="AlphaFoldDB" id="A0A1M6F2X7"/>
<dbReference type="RefSeq" id="WP_245818214.1">
    <property type="nucleotide sequence ID" value="NZ_FQZF01000006.1"/>
</dbReference>
<evidence type="ECO:0000256" key="4">
    <source>
        <dbReference type="ARBA" id="ARBA00022452"/>
    </source>
</evidence>
<dbReference type="STRING" id="198092.SAMN02745194_01377"/>
<keyword evidence="4" id="KW-1134">Transmembrane beta strand</keyword>
<comment type="subcellular location">
    <subcellularLocation>
        <location evidence="1">Cell outer membrane</location>
    </subcellularLocation>
</comment>
<dbReference type="Pfam" id="PF02321">
    <property type="entry name" value="OEP"/>
    <property type="match status" value="2"/>
</dbReference>
<name>A0A1M6F2X7_9PROT</name>
<dbReference type="Proteomes" id="UP000184387">
    <property type="component" value="Unassembled WGS sequence"/>
</dbReference>
<proteinExistence type="inferred from homology"/>
<keyword evidence="10" id="KW-1185">Reference proteome</keyword>
<evidence type="ECO:0000256" key="2">
    <source>
        <dbReference type="ARBA" id="ARBA00007613"/>
    </source>
</evidence>
<dbReference type="GO" id="GO:0015562">
    <property type="term" value="F:efflux transmembrane transporter activity"/>
    <property type="evidence" value="ECO:0007669"/>
    <property type="project" value="InterPro"/>
</dbReference>
<evidence type="ECO:0000256" key="8">
    <source>
        <dbReference type="SAM" id="SignalP"/>
    </source>
</evidence>
<evidence type="ECO:0000256" key="7">
    <source>
        <dbReference type="ARBA" id="ARBA00023237"/>
    </source>
</evidence>
<sequence>MTRSHPKRPRTEHSQSSRPVVRAMLPAVFLLGLAAPAGAQTLQEALAQTYVNNPTLATARAQLRVVDENVPQALAGWRPTVTLSGSAGYAEGTIRSRSQTTSGQRIGVTTDQDRTIGTVAATVTQPLYRGGRTTASTRRAENQVLAQRARLLATEQQVLQDTVSAYVNVIRFQEEVRLNLNNAQVLQRQLDATNERFRVGEITRTDVAQAESRLAGARASRADSEGQLQNARATFQRVIGIAPARLTAPQPLQPAARNGQDAAQVAALNNPAVVAALFDEAASRDFIDVQLSALLPQASLQAQAFRNDNQQLIGQRSIGESVTATVTVPLYQGGAEYSAVRQARQDATRLRQVVDDQRRVASAQAIQAWETLVSARATVDSVRAQIRAAEIALDGVQREAVVGSRTTLDVLNAEQELLNARVSLVRALANVVTASHSLAQAVGRLTARDLALPVALYDQEAYYRAVRDRWAGLGDYSVPQPVRD</sequence>
<dbReference type="EMBL" id="FQZF01000006">
    <property type="protein sequence ID" value="SHI92006.1"/>
    <property type="molecule type" value="Genomic_DNA"/>
</dbReference>
<dbReference type="InterPro" id="IPR003423">
    <property type="entry name" value="OMP_efflux"/>
</dbReference>
<keyword evidence="5" id="KW-0812">Transmembrane</keyword>
<keyword evidence="8" id="KW-0732">Signal</keyword>
<evidence type="ECO:0000256" key="6">
    <source>
        <dbReference type="ARBA" id="ARBA00023136"/>
    </source>
</evidence>
<keyword evidence="6" id="KW-0472">Membrane</keyword>
<dbReference type="NCBIfam" id="TIGR01844">
    <property type="entry name" value="type_I_sec_TolC"/>
    <property type="match status" value="1"/>
</dbReference>
<organism evidence="9 10">
    <name type="scientific">Muricoccus roseus</name>
    <dbReference type="NCBI Taxonomy" id="198092"/>
    <lineage>
        <taxon>Bacteria</taxon>
        <taxon>Pseudomonadati</taxon>
        <taxon>Pseudomonadota</taxon>
        <taxon>Alphaproteobacteria</taxon>
        <taxon>Acetobacterales</taxon>
        <taxon>Roseomonadaceae</taxon>
        <taxon>Muricoccus</taxon>
    </lineage>
</organism>
<dbReference type="Gene3D" id="1.20.1600.10">
    <property type="entry name" value="Outer membrane efflux proteins (OEP)"/>
    <property type="match status" value="1"/>
</dbReference>
<evidence type="ECO:0000313" key="9">
    <source>
        <dbReference type="EMBL" id="SHI92006.1"/>
    </source>
</evidence>
<feature type="signal peptide" evidence="8">
    <location>
        <begin position="1"/>
        <end position="39"/>
    </location>
</feature>
<gene>
    <name evidence="9" type="ORF">SAMN02745194_01377</name>
</gene>
<reference evidence="9 10" key="1">
    <citation type="submission" date="2016-11" db="EMBL/GenBank/DDBJ databases">
        <authorList>
            <person name="Jaros S."/>
            <person name="Januszkiewicz K."/>
            <person name="Wedrychowicz H."/>
        </authorList>
    </citation>
    <scope>NUCLEOTIDE SEQUENCE [LARGE SCALE GENOMIC DNA]</scope>
    <source>
        <strain evidence="9 10">DSM 14916</strain>
    </source>
</reference>
<keyword evidence="7" id="KW-0998">Cell outer membrane</keyword>
<dbReference type="GO" id="GO:0015288">
    <property type="term" value="F:porin activity"/>
    <property type="evidence" value="ECO:0007669"/>
    <property type="project" value="TreeGrafter"/>
</dbReference>
<evidence type="ECO:0000256" key="3">
    <source>
        <dbReference type="ARBA" id="ARBA00022448"/>
    </source>
</evidence>
<evidence type="ECO:0000256" key="1">
    <source>
        <dbReference type="ARBA" id="ARBA00004442"/>
    </source>
</evidence>
<evidence type="ECO:0000256" key="5">
    <source>
        <dbReference type="ARBA" id="ARBA00022692"/>
    </source>
</evidence>
<accession>A0A1M6F2X7</accession>
<dbReference type="GO" id="GO:1990281">
    <property type="term" value="C:efflux pump complex"/>
    <property type="evidence" value="ECO:0007669"/>
    <property type="project" value="TreeGrafter"/>
</dbReference>
<dbReference type="PANTHER" id="PTHR30026">
    <property type="entry name" value="OUTER MEMBRANE PROTEIN TOLC"/>
    <property type="match status" value="1"/>
</dbReference>
<dbReference type="InterPro" id="IPR051906">
    <property type="entry name" value="TolC-like"/>
</dbReference>
<protein>
    <submittedName>
        <fullName evidence="9">Outer membrane protein</fullName>
    </submittedName>
</protein>
<dbReference type="SUPFAM" id="SSF56954">
    <property type="entry name" value="Outer membrane efflux proteins (OEP)"/>
    <property type="match status" value="1"/>
</dbReference>
<evidence type="ECO:0000313" key="10">
    <source>
        <dbReference type="Proteomes" id="UP000184387"/>
    </source>
</evidence>
<dbReference type="InterPro" id="IPR010130">
    <property type="entry name" value="T1SS_OMP_TolC"/>
</dbReference>
<dbReference type="PANTHER" id="PTHR30026:SF22">
    <property type="entry name" value="OUTER MEMBRANE EFFLUX PROTEIN"/>
    <property type="match status" value="1"/>
</dbReference>